<protein>
    <submittedName>
        <fullName evidence="1">Beta-1,4-mannosyl-glycoprotein beta-1,4-N-acetylglucosaminyltransferase</fullName>
        <ecNumber evidence="1">2.4.1.144</ecNumber>
    </submittedName>
</protein>
<dbReference type="InterPro" id="IPR006813">
    <property type="entry name" value="Glyco_trans_17"/>
</dbReference>
<dbReference type="PANTHER" id="PTHR12224:SF0">
    <property type="entry name" value="BETA-1,4-MANNOSYL-GLYCOPROTEIN 4-BETA-N-ACETYLGLUCOSAMINYLTRANSFERASE"/>
    <property type="match status" value="1"/>
</dbReference>
<dbReference type="Pfam" id="PF04724">
    <property type="entry name" value="Glyco_transf_17"/>
    <property type="match status" value="1"/>
</dbReference>
<proteinExistence type="predicted"/>
<dbReference type="STRING" id="395019.BMULJ_02297"/>
<dbReference type="GO" id="GO:0003830">
    <property type="term" value="F:beta-1,4-mannosylglycoprotein 4-beta-N-acetylglucosaminyltransferase activity"/>
    <property type="evidence" value="ECO:0007669"/>
    <property type="project" value="UniProtKB-EC"/>
</dbReference>
<keyword evidence="1" id="KW-0328">Glycosyltransferase</keyword>
<dbReference type="GO" id="GO:0016020">
    <property type="term" value="C:membrane"/>
    <property type="evidence" value="ECO:0007669"/>
    <property type="project" value="InterPro"/>
</dbReference>
<gene>
    <name evidence="1" type="primary">mgaT</name>
    <name evidence="1" type="ordered locus">BMULJ_02297</name>
</gene>
<dbReference type="HOGENOM" id="CLU_038606_2_0_4"/>
<keyword evidence="1" id="KW-0808">Transferase</keyword>
<accession>A0A0H3KGV1</accession>
<dbReference type="EC" id="2.4.1.144" evidence="1"/>
<dbReference type="PANTHER" id="PTHR12224">
    <property type="entry name" value="BETA-1,4-MANNOSYL-GLYCOPROTEIN BETA-1,4-N-ACETYLGLUCOSAMINYL-TRANSFERASE"/>
    <property type="match status" value="1"/>
</dbReference>
<dbReference type="GO" id="GO:0006044">
    <property type="term" value="P:N-acetylglucosamine metabolic process"/>
    <property type="evidence" value="ECO:0007669"/>
    <property type="project" value="TreeGrafter"/>
</dbReference>
<reference evidence="1 2" key="1">
    <citation type="submission" date="2007-04" db="EMBL/GenBank/DDBJ databases">
        <title>Complete genome sequence of Burkholderia multivorans ATCC 17616.</title>
        <authorList>
            <person name="Ohtsubo Y."/>
            <person name="Yamashita A."/>
            <person name="Kurokawa K."/>
            <person name="Takami H."/>
            <person name="Yuhara S."/>
            <person name="Nishiyama E."/>
            <person name="Endo R."/>
            <person name="Miyazaki R."/>
            <person name="Ono A."/>
            <person name="Yano K."/>
            <person name="Ito M."/>
            <person name="Sota M."/>
            <person name="Yuji N."/>
            <person name="Hattori M."/>
            <person name="Tsuda M."/>
        </authorList>
    </citation>
    <scope>NUCLEOTIDE SEQUENCE [LARGE SCALE GENOMIC DNA]</scope>
    <source>
        <strain evidence="2">ATCC 17616 / 249</strain>
    </source>
</reference>
<evidence type="ECO:0000313" key="1">
    <source>
        <dbReference type="EMBL" id="BAG44192.1"/>
    </source>
</evidence>
<dbReference type="KEGG" id="bmj:BMULJ_02297"/>
<dbReference type="Proteomes" id="UP000008815">
    <property type="component" value="Chromosome 1"/>
</dbReference>
<evidence type="ECO:0000313" key="2">
    <source>
        <dbReference type="Proteomes" id="UP000008815"/>
    </source>
</evidence>
<name>A0A0H3KGV1_BURM1</name>
<dbReference type="EMBL" id="AP009385">
    <property type="protein sequence ID" value="BAG44192.1"/>
    <property type="molecule type" value="Genomic_DNA"/>
</dbReference>
<dbReference type="eggNOG" id="COG0438">
    <property type="taxonomic scope" value="Bacteria"/>
</dbReference>
<keyword evidence="2" id="KW-1185">Reference proteome</keyword>
<dbReference type="KEGG" id="bmu:Bmul_0967"/>
<sequence length="281" mass="33343">MTRPKIYDCFCYFNEDMLLELRLETLWDHVDYFVISEAVYTQTGNPKPLNFDIEKFAKYRDKIRYLTVDHFAPGARSAWKNENYQRNYLIHGLHDAQPDDWILVSDLDEIPHPATIRAYDPRYRRGDFQQHAYAYFLNNQLVQDDGRPAIWTGSKITTMRQVKQFFGNITAVRSYKSSGPLRSLRRAWFRRFQVQRLTPGGWHFTWVLSPEKMLLKMESIAEQEFVRDEYKNPAYIDAQIHAGRDLLNPNSRYVAQALDAEHFPPHLATHGEYYARWLRPV</sequence>
<dbReference type="AlphaFoldDB" id="A0A0H3KGV1"/>
<organism evidence="1 2">
    <name type="scientific">Burkholderia multivorans (strain ATCC 17616 / 249)</name>
    <dbReference type="NCBI Taxonomy" id="395019"/>
    <lineage>
        <taxon>Bacteria</taxon>
        <taxon>Pseudomonadati</taxon>
        <taxon>Pseudomonadota</taxon>
        <taxon>Betaproteobacteria</taxon>
        <taxon>Burkholderiales</taxon>
        <taxon>Burkholderiaceae</taxon>
        <taxon>Burkholderia</taxon>
        <taxon>Burkholderia cepacia complex</taxon>
    </lineage>
</organism>